<reference evidence="2 3" key="1">
    <citation type="submission" date="2019-07" db="EMBL/GenBank/DDBJ databases">
        <title>Draft genome Sequence of Chlorobium phaeovibrioides sp. strain PhvTcv-s14, from the Phylum Chlorobi.</title>
        <authorList>
            <person name="Babenko V."/>
            <person name="Boldyreva D."/>
            <person name="Kanygina A."/>
            <person name="Selezneva O."/>
            <person name="Akopiyan T."/>
            <person name="Lunina O."/>
        </authorList>
    </citation>
    <scope>NUCLEOTIDE SEQUENCE [LARGE SCALE GENOMIC DNA]</scope>
    <source>
        <strain evidence="2 3">GrTcv12</strain>
    </source>
</reference>
<dbReference type="InterPro" id="IPR026866">
    <property type="entry name" value="CR006_AAA"/>
</dbReference>
<evidence type="ECO:0000313" key="3">
    <source>
        <dbReference type="Proteomes" id="UP000327458"/>
    </source>
</evidence>
<gene>
    <name evidence="2" type="ORF">FP507_07700</name>
</gene>
<dbReference type="Proteomes" id="UP000327458">
    <property type="component" value="Unassembled WGS sequence"/>
</dbReference>
<feature type="domain" description="Protein CR006 P-loop" evidence="1">
    <location>
        <begin position="10"/>
        <end position="696"/>
    </location>
</feature>
<evidence type="ECO:0000313" key="2">
    <source>
        <dbReference type="EMBL" id="KAA6232943.1"/>
    </source>
</evidence>
<dbReference type="EMBL" id="VMRG01000001">
    <property type="protein sequence ID" value="KAA6232943.1"/>
    <property type="molecule type" value="Genomic_DNA"/>
</dbReference>
<dbReference type="Pfam" id="PF13166">
    <property type="entry name" value="AAA_13"/>
    <property type="match status" value="1"/>
</dbReference>
<dbReference type="SUPFAM" id="SSF52540">
    <property type="entry name" value="P-loop containing nucleoside triphosphate hydrolases"/>
    <property type="match status" value="1"/>
</dbReference>
<accession>A0A5M8IC22</accession>
<name>A0A5M8IC22_CHLPH</name>
<dbReference type="InterPro" id="IPR027417">
    <property type="entry name" value="P-loop_NTPase"/>
</dbReference>
<organism evidence="2 3">
    <name type="scientific">Chlorobium phaeovibrioides</name>
    <dbReference type="NCBI Taxonomy" id="1094"/>
    <lineage>
        <taxon>Bacteria</taxon>
        <taxon>Pseudomonadati</taxon>
        <taxon>Chlorobiota</taxon>
        <taxon>Chlorobiia</taxon>
        <taxon>Chlorobiales</taxon>
        <taxon>Chlorobiaceae</taxon>
        <taxon>Chlorobium/Pelodictyon group</taxon>
        <taxon>Chlorobium</taxon>
    </lineage>
</organism>
<comment type="caution">
    <text evidence="2">The sequence shown here is derived from an EMBL/GenBank/DDBJ whole genome shotgun (WGS) entry which is preliminary data.</text>
</comment>
<dbReference type="AlphaFoldDB" id="A0A5M8IC22"/>
<dbReference type="RefSeq" id="WP_151419562.1">
    <property type="nucleotide sequence ID" value="NZ_VMRG01000001.1"/>
</dbReference>
<protein>
    <submittedName>
        <fullName evidence="2">AAA family ATPase</fullName>
    </submittedName>
</protein>
<dbReference type="PANTHER" id="PTHR32114:SF2">
    <property type="entry name" value="ABC TRANSPORTER ABCH.3"/>
    <property type="match status" value="1"/>
</dbReference>
<dbReference type="Gene3D" id="3.40.50.300">
    <property type="entry name" value="P-loop containing nucleotide triphosphate hydrolases"/>
    <property type="match status" value="1"/>
</dbReference>
<proteinExistence type="predicted"/>
<dbReference type="PANTHER" id="PTHR32114">
    <property type="entry name" value="ABC TRANSPORTER ABCH.3"/>
    <property type="match status" value="1"/>
</dbReference>
<evidence type="ECO:0000259" key="1">
    <source>
        <dbReference type="Pfam" id="PF13166"/>
    </source>
</evidence>
<sequence>MIQKIDHIRSFGIYRNFQWGSLPPFTKFNLIYGWNYSGKTTLSRLFQLLEEPGKITSWPNSAFSVVMDDGSTVTHTLLNLTPKTRVFNRDFVLANFPSEHTAPAVFILGAQNAALRQHLEMLNRRLERVRRIDADFRQRTERAQNVISQLGTDKARDVAELLGDRNFRRPNLMRRVEEVRTTYAAFILNDADVTAKYEICRGTSAWTTLAVIQIALPDFVRFSEKIAHLLKQTASNRAIERLKSNRNLESWVRTGLELHQDSRECAFCGSTIIDARIEELKGHFSQEYEALVRDVTAVNQECMALRFDAQLLDERDFAPDLRTEYIALKERFQDWVRWASELQNEITDLLTQKQTQIESLILWEPDLSRSTEGGTLLGQINDLIERHNRMVAAQEQTRADAKTALERHYAALLFRDSDLLGKESQLTGLSNREAAATGVLGRVNVQITALELQVRQQSIGASNLNDVLRYLLAGNNIEVAAVGDGLFEFRRDGAPAANLSDGEKTAITFAYFLTSLEANGAVLADTIVFIDDPISSLDSNHIYAVYALISNRLSACHQVFVSTHNSELFNLMKDEWFYARQRYANNPNASAYYVSRSFDGNNQWIALLEDLPSLLRKYKSEYHFVFAQLHAFANAQTPSLHEAYTAPNLLRKFLEAYLGFRKPSISKWSAKLDILIATPVEQLEIQKFADDSSHLQGLTRALQQPNFITSAKRCVSMVIDGLRVNDFDHYESLCAVIGATP</sequence>